<reference evidence="3 4" key="1">
    <citation type="journal article" date="2016" name="Eur. J. Clin. Microbiol. Infect. Dis.">
        <title>Whole genome sequencing as a tool for phylogenetic analysis of clinical strains of Mitis group streptococci.</title>
        <authorList>
            <person name="Rasmussen L.H."/>
            <person name="Dargis R."/>
            <person name="Hojholt K."/>
            <person name="Christensen J.J."/>
            <person name="Skovgaard O."/>
            <person name="Justesen U.S."/>
            <person name="Rosenvinge F.S."/>
            <person name="Moser C."/>
            <person name="Lukjancenko O."/>
            <person name="Rasmussen S."/>
            <person name="Nielsen X.C."/>
        </authorList>
    </citation>
    <scope>NUCLEOTIDE SEQUENCE [LARGE SCALE GENOMIC DNA]</scope>
    <source>
        <strain evidence="3 4">RH_43861_09</strain>
    </source>
</reference>
<dbReference type="Pfam" id="PF00534">
    <property type="entry name" value="Glycos_transf_1"/>
    <property type="match status" value="1"/>
</dbReference>
<evidence type="ECO:0000259" key="2">
    <source>
        <dbReference type="Pfam" id="PF13439"/>
    </source>
</evidence>
<dbReference type="Proteomes" id="UP000193863">
    <property type="component" value="Unassembled WGS sequence"/>
</dbReference>
<evidence type="ECO:0000313" key="4">
    <source>
        <dbReference type="Proteomes" id="UP000193863"/>
    </source>
</evidence>
<proteinExistence type="predicted"/>
<dbReference type="PANTHER" id="PTHR12526:SF630">
    <property type="entry name" value="GLYCOSYLTRANSFERASE"/>
    <property type="match status" value="1"/>
</dbReference>
<dbReference type="PANTHER" id="PTHR12526">
    <property type="entry name" value="GLYCOSYLTRANSFERASE"/>
    <property type="match status" value="1"/>
</dbReference>
<gene>
    <name evidence="3" type="ORF">B7699_05620</name>
</gene>
<dbReference type="Pfam" id="PF13439">
    <property type="entry name" value="Glyco_transf_4"/>
    <property type="match status" value="1"/>
</dbReference>
<evidence type="ECO:0000313" key="3">
    <source>
        <dbReference type="EMBL" id="ORO92984.1"/>
    </source>
</evidence>
<name>A0A1X1K0S2_STRMT</name>
<dbReference type="InterPro" id="IPR028098">
    <property type="entry name" value="Glyco_trans_4-like_N"/>
</dbReference>
<feature type="domain" description="Glycosyltransferase subfamily 4-like N-terminal" evidence="2">
    <location>
        <begin position="17"/>
        <end position="178"/>
    </location>
</feature>
<dbReference type="GO" id="GO:0016757">
    <property type="term" value="F:glycosyltransferase activity"/>
    <property type="evidence" value="ECO:0007669"/>
    <property type="project" value="InterPro"/>
</dbReference>
<protein>
    <submittedName>
        <fullName evidence="3">Glycosyltransferase</fullName>
    </submittedName>
</protein>
<accession>A0A1X1K0S2</accession>
<dbReference type="RefSeq" id="WP_084927400.1">
    <property type="nucleotide sequence ID" value="NZ_NCVG01000022.1"/>
</dbReference>
<feature type="domain" description="Glycosyl transferase family 1" evidence="1">
    <location>
        <begin position="189"/>
        <end position="335"/>
    </location>
</feature>
<dbReference type="SUPFAM" id="SSF53756">
    <property type="entry name" value="UDP-Glycosyltransferase/glycogen phosphorylase"/>
    <property type="match status" value="1"/>
</dbReference>
<organism evidence="3 4">
    <name type="scientific">Streptococcus mitis</name>
    <dbReference type="NCBI Taxonomy" id="28037"/>
    <lineage>
        <taxon>Bacteria</taxon>
        <taxon>Bacillati</taxon>
        <taxon>Bacillota</taxon>
        <taxon>Bacilli</taxon>
        <taxon>Lactobacillales</taxon>
        <taxon>Streptococcaceae</taxon>
        <taxon>Streptococcus</taxon>
        <taxon>Streptococcus mitis group</taxon>
    </lineage>
</organism>
<comment type="caution">
    <text evidence="3">The sequence shown here is derived from an EMBL/GenBank/DDBJ whole genome shotgun (WGS) entry which is preliminary data.</text>
</comment>
<dbReference type="Gene3D" id="3.40.50.2000">
    <property type="entry name" value="Glycogen Phosphorylase B"/>
    <property type="match status" value="2"/>
</dbReference>
<dbReference type="InterPro" id="IPR001296">
    <property type="entry name" value="Glyco_trans_1"/>
</dbReference>
<dbReference type="CDD" id="cd03811">
    <property type="entry name" value="GT4_GT28_WabH-like"/>
    <property type="match status" value="1"/>
</dbReference>
<keyword evidence="3" id="KW-0808">Transferase</keyword>
<sequence length="367" mass="42651">MSKKKILFITWSFSLGGGAEKILENISNGLSDEYDIDVLEINHRGIGESNTRKVNVLKPIFKNLENSSFFNKIKWNLFLFFPKLFRYLVTSKKYDYEIAFNYLYPVYLLSNDVKTISWNHGTIYNLKNHKFSRIRQGKKLKHVNKIISISEKTSESIKEIYPEYAKNIELVYNGYDFQKIHTKSLDDVNIKFEEDSLIYLGRIEEAKGIKRLLEVFKNVVEKIPDKKLYLLGKGDLEEYVSKFVVDNHLEKNVFMLGYVDNPYPYIKKASYVVLLSEAEGFPTVLVEALALGKGFISTPVGGTKELYNNQKCGFVSDDNEEICNYLIEELSKKKEDRFINSEVCKKYVDKYSLDKQIVSIKKIINEL</sequence>
<dbReference type="EMBL" id="NCVG01000022">
    <property type="protein sequence ID" value="ORO92984.1"/>
    <property type="molecule type" value="Genomic_DNA"/>
</dbReference>
<dbReference type="AlphaFoldDB" id="A0A1X1K0S2"/>
<evidence type="ECO:0000259" key="1">
    <source>
        <dbReference type="Pfam" id="PF00534"/>
    </source>
</evidence>